<evidence type="ECO:0000256" key="1">
    <source>
        <dbReference type="SAM" id="Phobius"/>
    </source>
</evidence>
<gene>
    <name evidence="2" type="ORF">AVDCRST_MAG63-160</name>
</gene>
<dbReference type="Gene3D" id="3.90.10.10">
    <property type="entry name" value="Cytochrome C3"/>
    <property type="match status" value="2"/>
</dbReference>
<reference evidence="2" key="1">
    <citation type="submission" date="2020-02" db="EMBL/GenBank/DDBJ databases">
        <authorList>
            <person name="Meier V. D."/>
        </authorList>
    </citation>
    <scope>NUCLEOTIDE SEQUENCE</scope>
    <source>
        <strain evidence="2">AVDCRST_MAG63</strain>
    </source>
</reference>
<dbReference type="SUPFAM" id="SSF48695">
    <property type="entry name" value="Multiheme cytochromes"/>
    <property type="match status" value="1"/>
</dbReference>
<keyword evidence="1" id="KW-1133">Transmembrane helix</keyword>
<evidence type="ECO:0000313" key="2">
    <source>
        <dbReference type="EMBL" id="CAA9214696.1"/>
    </source>
</evidence>
<protein>
    <submittedName>
        <fullName evidence="2">Molybdopterin oxidoreductase subunit, predicted chaperone protein HtpG</fullName>
    </submittedName>
</protein>
<dbReference type="AlphaFoldDB" id="A0A6J4H6V9"/>
<dbReference type="InterPro" id="IPR036280">
    <property type="entry name" value="Multihaem_cyt_sf"/>
</dbReference>
<sequence>MPQIFHSSTNTLARASIVLAAIAPLGLMMALSAMSRTYFVRLNVPVQQPVPFSHEHHSNELGIACQYCHVSVEKAGNAGLPPTHTCMSCHSQIWTNSPLLEPVRESYRSQTPLKWNKVWDLPDFVYFNHSIHVNKGIPCQHCHGNINQMQITYKSVHHSMAWCLDCHRAPEKYIRPREEVYSFDYNLHAAIERYADEHAKATGKKLEQIPRNQVEFGQLLVQDANINKKQLSDCWICHR</sequence>
<dbReference type="CDD" id="cd08168">
    <property type="entry name" value="Cytochrom_C3"/>
    <property type="match status" value="1"/>
</dbReference>
<accession>A0A6J4H6V9</accession>
<keyword evidence="1" id="KW-0472">Membrane</keyword>
<dbReference type="PANTHER" id="PTHR39425:SF1">
    <property type="entry name" value="CYTOCHROME C7-LIKE DOMAIN-CONTAINING PROTEIN"/>
    <property type="match status" value="1"/>
</dbReference>
<keyword evidence="1" id="KW-0812">Transmembrane</keyword>
<dbReference type="PANTHER" id="PTHR39425">
    <property type="entry name" value="LIPOPROTEIN CYTOCHROME C"/>
    <property type="match status" value="1"/>
</dbReference>
<dbReference type="EMBL" id="CADCTO010000021">
    <property type="protein sequence ID" value="CAA9214696.1"/>
    <property type="molecule type" value="Genomic_DNA"/>
</dbReference>
<organism evidence="2">
    <name type="scientific">uncultured Armatimonadetes bacterium</name>
    <dbReference type="NCBI Taxonomy" id="157466"/>
    <lineage>
        <taxon>Bacteria</taxon>
        <taxon>Bacillati</taxon>
        <taxon>Armatimonadota</taxon>
        <taxon>environmental samples</taxon>
    </lineage>
</organism>
<feature type="transmembrane region" description="Helical" evidence="1">
    <location>
        <begin position="12"/>
        <end position="31"/>
    </location>
</feature>
<name>A0A6J4H6V9_9BACT</name>
<proteinExistence type="predicted"/>